<protein>
    <submittedName>
        <fullName evidence="1">Uncharacterized protein</fullName>
    </submittedName>
</protein>
<sequence length="72" mass="8060">MEINEGKPLKFSKICDLESGSVFFYDSRFWLLLEEVANNGSHKAANLRTGYVGLFKGGTTVTPRPDLHVTQK</sequence>
<keyword evidence="2" id="KW-1185">Reference proteome</keyword>
<dbReference type="Proteomes" id="UP000306560">
    <property type="component" value="Segment"/>
</dbReference>
<evidence type="ECO:0000313" key="1">
    <source>
        <dbReference type="EMBL" id="QBQ76548.1"/>
    </source>
</evidence>
<evidence type="ECO:0000313" key="2">
    <source>
        <dbReference type="Proteomes" id="UP000306560"/>
    </source>
</evidence>
<organism evidence="1 2">
    <name type="scientific">Escherichia phage vB_EcoP_WFI101126</name>
    <dbReference type="NCBI Taxonomy" id="2508203"/>
    <lineage>
        <taxon>Viruses</taxon>
        <taxon>Duplodnaviria</taxon>
        <taxon>Heunggongvirae</taxon>
        <taxon>Uroviricota</taxon>
        <taxon>Caudoviricetes</taxon>
        <taxon>Mktvariviridae</taxon>
        <taxon>Gordonclarkvirinae</taxon>
        <taxon>Kuravirus</taxon>
        <taxon>Kuravirus WFI101126</taxon>
    </lineage>
</organism>
<gene>
    <name evidence="1" type="ORF">WFI101126_00121</name>
</gene>
<dbReference type="EMBL" id="MK373770">
    <property type="protein sequence ID" value="QBQ76548.1"/>
    <property type="molecule type" value="Genomic_DNA"/>
</dbReference>
<reference evidence="1 2" key="1">
    <citation type="submission" date="2019-01" db="EMBL/GenBank/DDBJ databases">
        <title>Still something new to discover - new insights into E. coli phage diversity and taxonomy.</title>
        <authorList>
            <person name="Korf I.H.E."/>
            <person name="Adriaennsens E."/>
            <person name="Dreiseikelmann B."/>
            <person name="Kropinski A."/>
            <person name="Nimtz M."/>
            <person name="Meier-Kolthoff J.P."/>
            <person name="Rohde M."/>
            <person name="van Raaij M."/>
            <person name="Wittmann J."/>
        </authorList>
    </citation>
    <scope>NUCLEOTIDE SEQUENCE [LARGE SCALE GENOMIC DNA]</scope>
</reference>
<name>A0A482MSB6_9CAUD</name>
<proteinExistence type="predicted"/>
<accession>A0A482MSB6</accession>